<accession>A0A7J0D6B5</accession>
<dbReference type="EMBL" id="BJWL01000037">
    <property type="protein sequence ID" value="GFS28196.1"/>
    <property type="molecule type" value="Genomic_DNA"/>
</dbReference>
<gene>
    <name evidence="2" type="ORF">Acr_00g0000460</name>
</gene>
<keyword evidence="3" id="KW-1185">Reference proteome</keyword>
<evidence type="ECO:0000256" key="1">
    <source>
        <dbReference type="SAM" id="MobiDB-lite"/>
    </source>
</evidence>
<comment type="caution">
    <text evidence="2">The sequence shown here is derived from an EMBL/GenBank/DDBJ whole genome shotgun (WGS) entry which is preliminary data.</text>
</comment>
<dbReference type="Proteomes" id="UP000585474">
    <property type="component" value="Unassembled WGS sequence"/>
</dbReference>
<protein>
    <submittedName>
        <fullName evidence="2">Uncharacterized protein</fullName>
    </submittedName>
</protein>
<reference evidence="3" key="1">
    <citation type="submission" date="2019-07" db="EMBL/GenBank/DDBJ databases">
        <title>De Novo Assembly of kiwifruit Actinidia rufa.</title>
        <authorList>
            <person name="Sugita-Konishi S."/>
            <person name="Sato K."/>
            <person name="Mori E."/>
            <person name="Abe Y."/>
            <person name="Kisaki G."/>
            <person name="Hamano K."/>
            <person name="Suezawa K."/>
            <person name="Otani M."/>
            <person name="Fukuda T."/>
            <person name="Manabe T."/>
            <person name="Gomi K."/>
            <person name="Tabuchi M."/>
            <person name="Akimitsu K."/>
            <person name="Kataoka I."/>
        </authorList>
    </citation>
    <scope>NUCLEOTIDE SEQUENCE [LARGE SCALE GENOMIC DNA]</scope>
    <source>
        <strain evidence="3">cv. Fuchu</strain>
    </source>
</reference>
<sequence>MTWGRCRLLSGASSESSCDTERTDKDALPEERKVVRSIPKPNGDDRQLKELLDLHTRTNKAGVKQVSLASAKNLHFEIPGRKGGCVALVEHNHVKSLKLRSLPPSGRRCPY</sequence>
<evidence type="ECO:0000313" key="2">
    <source>
        <dbReference type="EMBL" id="GFS28196.1"/>
    </source>
</evidence>
<name>A0A7J0D6B5_9ERIC</name>
<organism evidence="2 3">
    <name type="scientific">Actinidia rufa</name>
    <dbReference type="NCBI Taxonomy" id="165716"/>
    <lineage>
        <taxon>Eukaryota</taxon>
        <taxon>Viridiplantae</taxon>
        <taxon>Streptophyta</taxon>
        <taxon>Embryophyta</taxon>
        <taxon>Tracheophyta</taxon>
        <taxon>Spermatophyta</taxon>
        <taxon>Magnoliopsida</taxon>
        <taxon>eudicotyledons</taxon>
        <taxon>Gunneridae</taxon>
        <taxon>Pentapetalae</taxon>
        <taxon>asterids</taxon>
        <taxon>Ericales</taxon>
        <taxon>Actinidiaceae</taxon>
        <taxon>Actinidia</taxon>
    </lineage>
</organism>
<feature type="region of interest" description="Disordered" evidence="1">
    <location>
        <begin position="1"/>
        <end position="46"/>
    </location>
</feature>
<proteinExistence type="predicted"/>
<dbReference type="AlphaFoldDB" id="A0A7J0D6B5"/>
<feature type="compositionally biased region" description="Basic and acidic residues" evidence="1">
    <location>
        <begin position="19"/>
        <end position="34"/>
    </location>
</feature>
<evidence type="ECO:0000313" key="3">
    <source>
        <dbReference type="Proteomes" id="UP000585474"/>
    </source>
</evidence>